<accession>A0ABV9BL20</accession>
<keyword evidence="1" id="KW-0812">Transmembrane</keyword>
<keyword evidence="1" id="KW-1133">Transmembrane helix</keyword>
<evidence type="ECO:0000313" key="2">
    <source>
        <dbReference type="EMBL" id="MFC4514779.1"/>
    </source>
</evidence>
<dbReference type="RefSeq" id="WP_417923094.1">
    <property type="nucleotide sequence ID" value="NZ_JBHSFS010000007.1"/>
</dbReference>
<protein>
    <recommendedName>
        <fullName evidence="4">DUF4190 domain-containing protein</fullName>
    </recommendedName>
</protein>
<evidence type="ECO:0000313" key="3">
    <source>
        <dbReference type="Proteomes" id="UP001595990"/>
    </source>
</evidence>
<keyword evidence="3" id="KW-1185">Reference proteome</keyword>
<name>A0ABV9BL20_9ACTN</name>
<feature type="transmembrane region" description="Helical" evidence="1">
    <location>
        <begin position="12"/>
        <end position="40"/>
    </location>
</feature>
<keyword evidence="1" id="KW-0472">Membrane</keyword>
<gene>
    <name evidence="2" type="ORF">ACFPEN_17760</name>
</gene>
<evidence type="ECO:0008006" key="4">
    <source>
        <dbReference type="Google" id="ProtNLM"/>
    </source>
</evidence>
<evidence type="ECO:0000256" key="1">
    <source>
        <dbReference type="SAM" id="Phobius"/>
    </source>
</evidence>
<comment type="caution">
    <text evidence="2">The sequence shown here is derived from an EMBL/GenBank/DDBJ whole genome shotgun (WGS) entry which is preliminary data.</text>
</comment>
<proteinExistence type="predicted"/>
<sequence length="86" mass="8760">MADGQGRHRPRAWVLGVAALVAWFLYVTWVAAPFLAVASAVASVREVRAVRPDGGSRKGAAAGVVMAGLAVMVSCFGVYALAGMGG</sequence>
<feature type="transmembrane region" description="Helical" evidence="1">
    <location>
        <begin position="60"/>
        <end position="82"/>
    </location>
</feature>
<dbReference type="EMBL" id="JBHSFS010000007">
    <property type="protein sequence ID" value="MFC4514779.1"/>
    <property type="molecule type" value="Genomic_DNA"/>
</dbReference>
<reference evidence="3" key="1">
    <citation type="journal article" date="2019" name="Int. J. Syst. Evol. Microbiol.">
        <title>The Global Catalogue of Microorganisms (GCM) 10K type strain sequencing project: providing services to taxonomists for standard genome sequencing and annotation.</title>
        <authorList>
            <consortium name="The Broad Institute Genomics Platform"/>
            <consortium name="The Broad Institute Genome Sequencing Center for Infectious Disease"/>
            <person name="Wu L."/>
            <person name="Ma J."/>
        </authorList>
    </citation>
    <scope>NUCLEOTIDE SEQUENCE [LARGE SCALE GENOMIC DNA]</scope>
    <source>
        <strain evidence="3">CECT 8064</strain>
    </source>
</reference>
<dbReference type="Proteomes" id="UP001595990">
    <property type="component" value="Unassembled WGS sequence"/>
</dbReference>
<organism evidence="2 3">
    <name type="scientific">Streptomyces ehimensis</name>
    <dbReference type="NCBI Taxonomy" id="68195"/>
    <lineage>
        <taxon>Bacteria</taxon>
        <taxon>Bacillati</taxon>
        <taxon>Actinomycetota</taxon>
        <taxon>Actinomycetes</taxon>
        <taxon>Kitasatosporales</taxon>
        <taxon>Streptomycetaceae</taxon>
        <taxon>Streptomyces</taxon>
    </lineage>
</organism>